<dbReference type="AlphaFoldDB" id="A0AAW5B233"/>
<accession>A0AAW5B233</accession>
<protein>
    <submittedName>
        <fullName evidence="1">Uncharacterized protein</fullName>
    </submittedName>
</protein>
<dbReference type="EMBL" id="JAIFZM010000003">
    <property type="protein sequence ID" value="MCG3418342.1"/>
    <property type="molecule type" value="Genomic_DNA"/>
</dbReference>
<sequence length="111" mass="12650">MRKQCVYLFIGVLVFFGISQATILVQHLQQSASSEETVTAFKDVQQIEIAHITNGVVSSDVDKADQPPSLPLFLTKAVPRVKLLPTELLFPDRPRYTWHIHIKKYHSNYLS</sequence>
<name>A0AAW5B233_9BACI</name>
<proteinExistence type="predicted"/>
<dbReference type="Proteomes" id="UP001199631">
    <property type="component" value="Unassembled WGS sequence"/>
</dbReference>
<evidence type="ECO:0000313" key="1">
    <source>
        <dbReference type="EMBL" id="MCG3418342.1"/>
    </source>
</evidence>
<keyword evidence="2" id="KW-1185">Reference proteome</keyword>
<evidence type="ECO:0000313" key="2">
    <source>
        <dbReference type="Proteomes" id="UP001199631"/>
    </source>
</evidence>
<gene>
    <name evidence="1" type="ORF">K3T81_04175</name>
</gene>
<comment type="caution">
    <text evidence="1">The sequence shown here is derived from an EMBL/GenBank/DDBJ whole genome shotgun (WGS) entry which is preliminary data.</text>
</comment>
<reference evidence="1 2" key="1">
    <citation type="journal article" date="2022" name="Evol. Bioinform. Online">
        <title>Draft Genome Sequence of Oceanobacillus jordanicus Strain GSFE11, a Halotolerant Plant Growth-Promoting Bacterial Endophyte Isolated From the Jordan Valley.</title>
        <authorList>
            <person name="Alhindi T."/>
            <person name="Albdaiwi R."/>
        </authorList>
    </citation>
    <scope>NUCLEOTIDE SEQUENCE [LARGE SCALE GENOMIC DNA]</scope>
    <source>
        <strain evidence="1 2">GSFE11</strain>
    </source>
</reference>
<dbReference type="RefSeq" id="WP_238018473.1">
    <property type="nucleotide sequence ID" value="NZ_JAIFZM010000003.1"/>
</dbReference>
<organism evidence="1 2">
    <name type="scientific">Oceanobacillus jordanicus</name>
    <dbReference type="NCBI Taxonomy" id="2867266"/>
    <lineage>
        <taxon>Bacteria</taxon>
        <taxon>Bacillati</taxon>
        <taxon>Bacillota</taxon>
        <taxon>Bacilli</taxon>
        <taxon>Bacillales</taxon>
        <taxon>Bacillaceae</taxon>
        <taxon>Oceanobacillus</taxon>
    </lineage>
</organism>